<dbReference type="RefSeq" id="WP_030885708.1">
    <property type="nucleotide sequence ID" value="NZ_BJMM01000032.1"/>
</dbReference>
<evidence type="ECO:0000256" key="3">
    <source>
        <dbReference type="ARBA" id="ARBA00023163"/>
    </source>
</evidence>
<accession>A0A4Y3R6U1</accession>
<evidence type="ECO:0000259" key="4">
    <source>
        <dbReference type="Pfam" id="PF00440"/>
    </source>
</evidence>
<dbReference type="PANTHER" id="PTHR30055">
    <property type="entry name" value="HTH-TYPE TRANSCRIPTIONAL REGULATOR RUTR"/>
    <property type="match status" value="1"/>
</dbReference>
<sequence>MSTAAGSTRPDRAAETRQVIMAAAERLFAEHGLSAVSSRQIAEAAGQRNVTAVSYHFGSRPGLVRALMARHGEQVDVLRERHLRTAAGSTDVRDWVDCLVRPTSEHLAALGTPSWHARCAAQVMTDPTLRVLVIDEALTRPPLTRTLEGLHRCLAHLPSQVLAERGDMARQLIVHTCAERERALAEGTAPPHTSWERTAGSLTDALVGLFTAPVS</sequence>
<dbReference type="GO" id="GO:0000976">
    <property type="term" value="F:transcription cis-regulatory region binding"/>
    <property type="evidence" value="ECO:0007669"/>
    <property type="project" value="TreeGrafter"/>
</dbReference>
<name>A0A4Y3R6U1_STRCI</name>
<evidence type="ECO:0000313" key="6">
    <source>
        <dbReference type="Proteomes" id="UP000319210"/>
    </source>
</evidence>
<feature type="domain" description="HTH tetR-type" evidence="4">
    <location>
        <begin position="20"/>
        <end position="67"/>
    </location>
</feature>
<evidence type="ECO:0000313" key="5">
    <source>
        <dbReference type="EMBL" id="GEB52488.1"/>
    </source>
</evidence>
<keyword evidence="1" id="KW-0805">Transcription regulation</keyword>
<dbReference type="PANTHER" id="PTHR30055:SF234">
    <property type="entry name" value="HTH-TYPE TRANSCRIPTIONAL REGULATOR BETI"/>
    <property type="match status" value="1"/>
</dbReference>
<evidence type="ECO:0000256" key="2">
    <source>
        <dbReference type="ARBA" id="ARBA00023125"/>
    </source>
</evidence>
<dbReference type="Pfam" id="PF00440">
    <property type="entry name" value="TetR_N"/>
    <property type="match status" value="1"/>
</dbReference>
<keyword evidence="3" id="KW-0804">Transcription</keyword>
<dbReference type="Proteomes" id="UP000319210">
    <property type="component" value="Unassembled WGS sequence"/>
</dbReference>
<dbReference type="AlphaFoldDB" id="A0A4Y3R6U1"/>
<dbReference type="Gene3D" id="1.10.357.10">
    <property type="entry name" value="Tetracycline Repressor, domain 2"/>
    <property type="match status" value="1"/>
</dbReference>
<protein>
    <submittedName>
        <fullName evidence="5">TetR family transcriptional regulator</fullName>
    </submittedName>
</protein>
<dbReference type="InterPro" id="IPR050109">
    <property type="entry name" value="HTH-type_TetR-like_transc_reg"/>
</dbReference>
<organism evidence="5 6">
    <name type="scientific">Streptomyces cacaoi</name>
    <dbReference type="NCBI Taxonomy" id="1898"/>
    <lineage>
        <taxon>Bacteria</taxon>
        <taxon>Bacillati</taxon>
        <taxon>Actinomycetota</taxon>
        <taxon>Actinomycetes</taxon>
        <taxon>Kitasatosporales</taxon>
        <taxon>Streptomycetaceae</taxon>
        <taxon>Streptomyces</taxon>
    </lineage>
</organism>
<reference evidence="5 6" key="1">
    <citation type="submission" date="2019-06" db="EMBL/GenBank/DDBJ databases">
        <title>Whole genome shotgun sequence of Streptomyces cacaoi subsp. cacaoi NBRC 12748.</title>
        <authorList>
            <person name="Hosoyama A."/>
            <person name="Uohara A."/>
            <person name="Ohji S."/>
            <person name="Ichikawa N."/>
        </authorList>
    </citation>
    <scope>NUCLEOTIDE SEQUENCE [LARGE SCALE GENOMIC DNA]</scope>
    <source>
        <strain evidence="5 6">NBRC 12748</strain>
    </source>
</reference>
<evidence type="ECO:0000256" key="1">
    <source>
        <dbReference type="ARBA" id="ARBA00023015"/>
    </source>
</evidence>
<gene>
    <name evidence="5" type="ORF">SCA03_50390</name>
</gene>
<dbReference type="SUPFAM" id="SSF46689">
    <property type="entry name" value="Homeodomain-like"/>
    <property type="match status" value="1"/>
</dbReference>
<proteinExistence type="predicted"/>
<dbReference type="InterPro" id="IPR009057">
    <property type="entry name" value="Homeodomain-like_sf"/>
</dbReference>
<keyword evidence="2" id="KW-0238">DNA-binding</keyword>
<comment type="caution">
    <text evidence="5">The sequence shown here is derived from an EMBL/GenBank/DDBJ whole genome shotgun (WGS) entry which is preliminary data.</text>
</comment>
<dbReference type="InterPro" id="IPR001647">
    <property type="entry name" value="HTH_TetR"/>
</dbReference>
<dbReference type="OrthoDB" id="2356263at2"/>
<keyword evidence="6" id="KW-1185">Reference proteome</keyword>
<dbReference type="GO" id="GO:0003700">
    <property type="term" value="F:DNA-binding transcription factor activity"/>
    <property type="evidence" value="ECO:0007669"/>
    <property type="project" value="TreeGrafter"/>
</dbReference>
<dbReference type="EMBL" id="BJMM01000032">
    <property type="protein sequence ID" value="GEB52488.1"/>
    <property type="molecule type" value="Genomic_DNA"/>
</dbReference>